<evidence type="ECO:0008006" key="2">
    <source>
        <dbReference type="Google" id="ProtNLM"/>
    </source>
</evidence>
<organism evidence="1">
    <name type="scientific">Siphoviridae sp. ctM4P7</name>
    <dbReference type="NCBI Taxonomy" id="2826256"/>
    <lineage>
        <taxon>Viruses</taxon>
        <taxon>Duplodnaviria</taxon>
        <taxon>Heunggongvirae</taxon>
        <taxon>Uroviricota</taxon>
        <taxon>Caudoviricetes</taxon>
    </lineage>
</organism>
<dbReference type="EMBL" id="BK015015">
    <property type="protein sequence ID" value="DAD87180.1"/>
    <property type="molecule type" value="Genomic_DNA"/>
</dbReference>
<reference evidence="1" key="1">
    <citation type="journal article" date="2021" name="Proc. Natl. Acad. Sci. U.S.A.">
        <title>A Catalog of Tens of Thousands of Viruses from Human Metagenomes Reveals Hidden Associations with Chronic Diseases.</title>
        <authorList>
            <person name="Tisza M.J."/>
            <person name="Buck C.B."/>
        </authorList>
    </citation>
    <scope>NUCLEOTIDE SEQUENCE</scope>
    <source>
        <strain evidence="1">CtM4P7</strain>
    </source>
</reference>
<name>A0A8S5MYB1_9CAUD</name>
<dbReference type="InterPro" id="IPR021695">
    <property type="entry name" value="Phage_KPP10_Orf10"/>
</dbReference>
<sequence>MNVTRYNAKDCVITVNGTYITGLGESMVEGEKDEDFFEDSTGAQGDIVVNEINDTKGTITLTVQQTCPQRKMLMQLATSNKEFPFWAVNKSLGTRMGGSKCRIISMPAFKQGKSAEDLEIKIRAFDYTVQ</sequence>
<dbReference type="NCBIfam" id="NF047581">
    <property type="entry name" value="gp105_phage_fam"/>
    <property type="match status" value="1"/>
</dbReference>
<proteinExistence type="predicted"/>
<evidence type="ECO:0000313" key="1">
    <source>
        <dbReference type="EMBL" id="DAD87180.1"/>
    </source>
</evidence>
<protein>
    <recommendedName>
        <fullName evidence="2">DUF3277 family protein</fullName>
    </recommendedName>
</protein>
<accession>A0A8S5MYB1</accession>